<feature type="domain" description="N-acetyltransferase" evidence="1">
    <location>
        <begin position="19"/>
        <end position="188"/>
    </location>
</feature>
<keyword evidence="3" id="KW-1185">Reference proteome</keyword>
<dbReference type="InterPro" id="IPR000182">
    <property type="entry name" value="GNAT_dom"/>
</dbReference>
<dbReference type="Gene3D" id="3.40.630.30">
    <property type="match status" value="1"/>
</dbReference>
<dbReference type="SUPFAM" id="SSF55729">
    <property type="entry name" value="Acyl-CoA N-acyltransferases (Nat)"/>
    <property type="match status" value="1"/>
</dbReference>
<dbReference type="RefSeq" id="WP_307004474.1">
    <property type="nucleotide sequence ID" value="NZ_JAUTBK010000002.1"/>
</dbReference>
<protein>
    <submittedName>
        <fullName evidence="2">GNAT superfamily N-acetyltransferase</fullName>
    </submittedName>
</protein>
<dbReference type="Proteomes" id="UP001233360">
    <property type="component" value="Unassembled WGS sequence"/>
</dbReference>
<gene>
    <name evidence="2" type="ORF">QE380_002866</name>
</gene>
<proteinExistence type="predicted"/>
<comment type="caution">
    <text evidence="2">The sequence shown here is derived from an EMBL/GenBank/DDBJ whole genome shotgun (WGS) entry which is preliminary data.</text>
</comment>
<name>A0ABU0UZG3_ACIBI</name>
<evidence type="ECO:0000313" key="3">
    <source>
        <dbReference type="Proteomes" id="UP001233360"/>
    </source>
</evidence>
<dbReference type="InterPro" id="IPR016181">
    <property type="entry name" value="Acyl_CoA_acyltransferase"/>
</dbReference>
<accession>A0ABU0UZG3</accession>
<sequence length="188" mass="21062">MQNIVIRQCGHEDENWMNTLYKQNSKQALYQLGKSLDEGFVQDNAHFDQVMKQWIKIGAVYAAEIEGDPVGFLVIQHERAQHGPEIIQYISSHENILILQERALSDLHYAGYGPVLVSHHARGKGVAKALHDHALHILKAEEFDAMVAFVDAENPTSLKIHVDALDMQIIDKVVLASGQFFIIGQVIG</sequence>
<organism evidence="2 3">
    <name type="scientific">Acinetobacter baylyi</name>
    <dbReference type="NCBI Taxonomy" id="202950"/>
    <lineage>
        <taxon>Bacteria</taxon>
        <taxon>Pseudomonadati</taxon>
        <taxon>Pseudomonadota</taxon>
        <taxon>Gammaproteobacteria</taxon>
        <taxon>Moraxellales</taxon>
        <taxon>Moraxellaceae</taxon>
        <taxon>Acinetobacter</taxon>
    </lineage>
</organism>
<evidence type="ECO:0000259" key="1">
    <source>
        <dbReference type="PROSITE" id="PS51186"/>
    </source>
</evidence>
<evidence type="ECO:0000313" key="2">
    <source>
        <dbReference type="EMBL" id="MDQ1209943.1"/>
    </source>
</evidence>
<dbReference type="CDD" id="cd04301">
    <property type="entry name" value="NAT_SF"/>
    <property type="match status" value="1"/>
</dbReference>
<dbReference type="EMBL" id="JAUTBK010000002">
    <property type="protein sequence ID" value="MDQ1209943.1"/>
    <property type="molecule type" value="Genomic_DNA"/>
</dbReference>
<dbReference type="PROSITE" id="PS51186">
    <property type="entry name" value="GNAT"/>
    <property type="match status" value="1"/>
</dbReference>
<reference evidence="2 3" key="1">
    <citation type="submission" date="2023-07" db="EMBL/GenBank/DDBJ databases">
        <title>Functional and genomic diversity of the sorghum phyllosphere microbiome.</title>
        <authorList>
            <person name="Shade A."/>
        </authorList>
    </citation>
    <scope>NUCLEOTIDE SEQUENCE [LARGE SCALE GENOMIC DNA]</scope>
    <source>
        <strain evidence="2 3">SORGH_AS_0887</strain>
    </source>
</reference>
<dbReference type="Pfam" id="PF00583">
    <property type="entry name" value="Acetyltransf_1"/>
    <property type="match status" value="1"/>
</dbReference>